<dbReference type="AlphaFoldDB" id="A0A8T3D5N6"/>
<evidence type="ECO:0000313" key="2">
    <source>
        <dbReference type="EMBL" id="KAI1891014.1"/>
    </source>
</evidence>
<feature type="region of interest" description="Disordered" evidence="1">
    <location>
        <begin position="48"/>
        <end position="98"/>
    </location>
</feature>
<evidence type="ECO:0000313" key="3">
    <source>
        <dbReference type="Proteomes" id="UP000829720"/>
    </source>
</evidence>
<reference evidence="2" key="1">
    <citation type="submission" date="2021-01" db="EMBL/GenBank/DDBJ databases">
        <authorList>
            <person name="Zahm M."/>
            <person name="Roques C."/>
            <person name="Cabau C."/>
            <person name="Klopp C."/>
            <person name="Donnadieu C."/>
            <person name="Jouanno E."/>
            <person name="Lampietro C."/>
            <person name="Louis A."/>
            <person name="Herpin A."/>
            <person name="Echchiki A."/>
            <person name="Berthelot C."/>
            <person name="Parey E."/>
            <person name="Roest-Crollius H."/>
            <person name="Braasch I."/>
            <person name="Postlethwait J."/>
            <person name="Bobe J."/>
            <person name="Montfort J."/>
            <person name="Bouchez O."/>
            <person name="Begum T."/>
            <person name="Mejri S."/>
            <person name="Adams A."/>
            <person name="Chen W.-J."/>
            <person name="Guiguen Y."/>
        </authorList>
    </citation>
    <scope>NUCLEOTIDE SEQUENCE</scope>
    <source>
        <tissue evidence="2">Blood</tissue>
    </source>
</reference>
<name>A0A8T3D5N6_9TELE</name>
<sequence length="166" mass="18026">MWPQIPRDAALRQIRDQDQLERRAQLQWRGGHPGGVGAGEVAELVQHQGGPAGAEAPHDVQGEHEAAAAAGGPDLQQLSPISAPHPPPNYSSHQALLSPTPCPQPCPTPISLLFCLFFILLHLFLHFPQAPPPSDSLQHTQTHTQSRDARTCVHNSVFPSEYIQDS</sequence>
<evidence type="ECO:0000256" key="1">
    <source>
        <dbReference type="SAM" id="MobiDB-lite"/>
    </source>
</evidence>
<dbReference type="EMBL" id="JAERUA010000014">
    <property type="protein sequence ID" value="KAI1891014.1"/>
    <property type="molecule type" value="Genomic_DNA"/>
</dbReference>
<organism evidence="2 3">
    <name type="scientific">Albula goreensis</name>
    <dbReference type="NCBI Taxonomy" id="1534307"/>
    <lineage>
        <taxon>Eukaryota</taxon>
        <taxon>Metazoa</taxon>
        <taxon>Chordata</taxon>
        <taxon>Craniata</taxon>
        <taxon>Vertebrata</taxon>
        <taxon>Euteleostomi</taxon>
        <taxon>Actinopterygii</taxon>
        <taxon>Neopterygii</taxon>
        <taxon>Teleostei</taxon>
        <taxon>Albuliformes</taxon>
        <taxon>Albulidae</taxon>
        <taxon>Albula</taxon>
    </lineage>
</organism>
<dbReference type="OrthoDB" id="10572790at2759"/>
<dbReference type="Proteomes" id="UP000829720">
    <property type="component" value="Unassembled WGS sequence"/>
</dbReference>
<protein>
    <submittedName>
        <fullName evidence="2">Uncharacterized protein</fullName>
    </submittedName>
</protein>
<accession>A0A8T3D5N6</accession>
<gene>
    <name evidence="2" type="ORF">AGOR_G00159500</name>
</gene>
<feature type="compositionally biased region" description="Basic and acidic residues" evidence="1">
    <location>
        <begin position="56"/>
        <end position="66"/>
    </location>
</feature>
<proteinExistence type="predicted"/>
<comment type="caution">
    <text evidence="2">The sequence shown here is derived from an EMBL/GenBank/DDBJ whole genome shotgun (WGS) entry which is preliminary data.</text>
</comment>
<keyword evidence="3" id="KW-1185">Reference proteome</keyword>